<organism evidence="4 5">
    <name type="scientific">Actinomadura meyerae</name>
    <dbReference type="NCBI Taxonomy" id="240840"/>
    <lineage>
        <taxon>Bacteria</taxon>
        <taxon>Bacillati</taxon>
        <taxon>Actinomycetota</taxon>
        <taxon>Actinomycetes</taxon>
        <taxon>Streptosporangiales</taxon>
        <taxon>Thermomonosporaceae</taxon>
        <taxon>Actinomadura</taxon>
    </lineage>
</organism>
<name>A0A239P4Y5_9ACTN</name>
<dbReference type="Gene3D" id="3.40.50.720">
    <property type="entry name" value="NAD(P)-binding Rossmann-like Domain"/>
    <property type="match status" value="1"/>
</dbReference>
<dbReference type="PROSITE" id="PS00061">
    <property type="entry name" value="ADH_SHORT"/>
    <property type="match status" value="1"/>
</dbReference>
<dbReference type="NCBIfam" id="TIGR02246">
    <property type="entry name" value="SgcJ/EcaC family oxidoreductase"/>
    <property type="match status" value="1"/>
</dbReference>
<dbReference type="PANTHER" id="PTHR24321">
    <property type="entry name" value="DEHYDROGENASES, SHORT CHAIN"/>
    <property type="match status" value="1"/>
</dbReference>
<gene>
    <name evidence="4" type="ORF">SAMN05443665_106918</name>
</gene>
<dbReference type="RefSeq" id="WP_179271911.1">
    <property type="nucleotide sequence ID" value="NZ_FZOR01000069.1"/>
</dbReference>
<evidence type="ECO:0000313" key="4">
    <source>
        <dbReference type="EMBL" id="SNT62135.1"/>
    </source>
</evidence>
<dbReference type="PRINTS" id="PR00081">
    <property type="entry name" value="GDHRDH"/>
</dbReference>
<dbReference type="InterPro" id="IPR032710">
    <property type="entry name" value="NTF2-like_dom_sf"/>
</dbReference>
<dbReference type="InterPro" id="IPR037401">
    <property type="entry name" value="SnoaL-like"/>
</dbReference>
<proteinExistence type="inferred from homology"/>
<dbReference type="NCBIfam" id="NF005559">
    <property type="entry name" value="PRK07231.1"/>
    <property type="match status" value="1"/>
</dbReference>
<dbReference type="SUPFAM" id="SSF54427">
    <property type="entry name" value="NTF2-like"/>
    <property type="match status" value="1"/>
</dbReference>
<reference evidence="4 5" key="1">
    <citation type="submission" date="2017-06" db="EMBL/GenBank/DDBJ databases">
        <authorList>
            <person name="Kim H.J."/>
            <person name="Triplett B.A."/>
        </authorList>
    </citation>
    <scope>NUCLEOTIDE SEQUENCE [LARGE SCALE GENOMIC DNA]</scope>
    <source>
        <strain evidence="4 5">DSM 44715</strain>
    </source>
</reference>
<sequence>MPTIEEIGRAYWRAEESRDVERILEFFTEDAVWRGPGVTLTGREQIREYYAESAAAYPGLEVTVGEVRGDDDAATLEWHARFTGPSGEVVLLDGVNLMRREGDKIAALTAYFDASVFAGEDARPRPVAVSDRFRDKRVLVTGGGSGIGAATVRQFIAEGAHVTAADLNGAGLEAVRSSLGEHGDRLTTCELDITDPARRRELIDAACGPQGELDVLVNNAAVFLLAGVGATEHEWQRTLEVNLMAPAHLVSLAADALGRSDAGAVVNIASISGHVSQAGRWTYNASKGGVLSLTRCQALDLAPRGIRVNSVSPGYIWTEVLDRGADGDREKWEPIWGRFCPLERCAEPYEVAAAVAFLASDAASFVTGADLAVDGGLTSMSPDGLSTYEFSS</sequence>
<dbReference type="EMBL" id="FZOR01000069">
    <property type="protein sequence ID" value="SNT62135.1"/>
    <property type="molecule type" value="Genomic_DNA"/>
</dbReference>
<keyword evidence="5" id="KW-1185">Reference proteome</keyword>
<dbReference type="CDD" id="cd05233">
    <property type="entry name" value="SDR_c"/>
    <property type="match status" value="1"/>
</dbReference>
<feature type="domain" description="SnoaL-like" evidence="3">
    <location>
        <begin position="9"/>
        <end position="107"/>
    </location>
</feature>
<evidence type="ECO:0000259" key="3">
    <source>
        <dbReference type="Pfam" id="PF12680"/>
    </source>
</evidence>
<dbReference type="AlphaFoldDB" id="A0A239P4Y5"/>
<dbReference type="PRINTS" id="PR00080">
    <property type="entry name" value="SDRFAMILY"/>
</dbReference>
<dbReference type="FunFam" id="3.40.50.720:FF:000084">
    <property type="entry name" value="Short-chain dehydrogenase reductase"/>
    <property type="match status" value="1"/>
</dbReference>
<evidence type="ECO:0000313" key="5">
    <source>
        <dbReference type="Proteomes" id="UP000198318"/>
    </source>
</evidence>
<dbReference type="InterPro" id="IPR002347">
    <property type="entry name" value="SDR_fam"/>
</dbReference>
<evidence type="ECO:0000256" key="1">
    <source>
        <dbReference type="ARBA" id="ARBA00006484"/>
    </source>
</evidence>
<keyword evidence="2" id="KW-0560">Oxidoreductase</keyword>
<accession>A0A239P4Y5</accession>
<dbReference type="InterPro" id="IPR020904">
    <property type="entry name" value="Sc_DH/Rdtase_CS"/>
</dbReference>
<dbReference type="Pfam" id="PF13561">
    <property type="entry name" value="adh_short_C2"/>
    <property type="match status" value="1"/>
</dbReference>
<dbReference type="SUPFAM" id="SSF51735">
    <property type="entry name" value="NAD(P)-binding Rossmann-fold domains"/>
    <property type="match status" value="1"/>
</dbReference>
<dbReference type="PANTHER" id="PTHR24321:SF8">
    <property type="entry name" value="ESTRADIOL 17-BETA-DEHYDROGENASE 8-RELATED"/>
    <property type="match status" value="1"/>
</dbReference>
<dbReference type="InterPro" id="IPR036291">
    <property type="entry name" value="NAD(P)-bd_dom_sf"/>
</dbReference>
<dbReference type="Pfam" id="PF12680">
    <property type="entry name" value="SnoaL_2"/>
    <property type="match status" value="1"/>
</dbReference>
<dbReference type="Proteomes" id="UP000198318">
    <property type="component" value="Unassembled WGS sequence"/>
</dbReference>
<protein>
    <recommendedName>
        <fullName evidence="3">SnoaL-like domain-containing protein</fullName>
    </recommendedName>
</protein>
<evidence type="ECO:0000256" key="2">
    <source>
        <dbReference type="ARBA" id="ARBA00023002"/>
    </source>
</evidence>
<dbReference type="Gene3D" id="3.10.450.50">
    <property type="match status" value="1"/>
</dbReference>
<dbReference type="GO" id="GO:0016491">
    <property type="term" value="F:oxidoreductase activity"/>
    <property type="evidence" value="ECO:0007669"/>
    <property type="project" value="UniProtKB-KW"/>
</dbReference>
<dbReference type="InterPro" id="IPR011944">
    <property type="entry name" value="Steroid_delta5-4_isomerase"/>
</dbReference>
<comment type="similarity">
    <text evidence="1">Belongs to the short-chain dehydrogenases/reductases (SDR) family.</text>
</comment>